<feature type="transmembrane region" description="Helical" evidence="7">
    <location>
        <begin position="427"/>
        <end position="450"/>
    </location>
</feature>
<keyword evidence="5 7" id="KW-0472">Membrane</keyword>
<feature type="compositionally biased region" description="Basic and acidic residues" evidence="6">
    <location>
        <begin position="69"/>
        <end position="79"/>
    </location>
</feature>
<feature type="transmembrane region" description="Helical" evidence="7">
    <location>
        <begin position="599"/>
        <end position="618"/>
    </location>
</feature>
<comment type="similarity">
    <text evidence="2">Belongs to the nucleobase:cation symporter-2 (NCS2) (TC 2.A.40) family.</text>
</comment>
<evidence type="ECO:0000256" key="3">
    <source>
        <dbReference type="ARBA" id="ARBA00022692"/>
    </source>
</evidence>
<feature type="region of interest" description="Disordered" evidence="6">
    <location>
        <begin position="1"/>
        <end position="145"/>
    </location>
</feature>
<feature type="region of interest" description="Disordered" evidence="6">
    <location>
        <begin position="220"/>
        <end position="241"/>
    </location>
</feature>
<dbReference type="Proteomes" id="UP000504607">
    <property type="component" value="Chromosome 4"/>
</dbReference>
<keyword evidence="3 7" id="KW-0812">Transmembrane</keyword>
<proteinExistence type="inferred from homology"/>
<feature type="transmembrane region" description="Helical" evidence="7">
    <location>
        <begin position="379"/>
        <end position="397"/>
    </location>
</feature>
<comment type="subcellular location">
    <subcellularLocation>
        <location evidence="1">Membrane</location>
        <topology evidence="1">Multi-pass membrane protein</topology>
    </subcellularLocation>
</comment>
<dbReference type="OrthoDB" id="1641903at2759"/>
<protein>
    <submittedName>
        <fullName evidence="9">Nucleobase-ascorbate transporter 11</fullName>
    </submittedName>
</protein>
<feature type="transmembrane region" description="Helical" evidence="7">
    <location>
        <begin position="313"/>
        <end position="331"/>
    </location>
</feature>
<keyword evidence="8" id="KW-1185">Reference proteome</keyword>
<feature type="transmembrane region" description="Helical" evidence="7">
    <location>
        <begin position="624"/>
        <end position="642"/>
    </location>
</feature>
<dbReference type="InParanoid" id="A0A6J0PHC2"/>
<feature type="transmembrane region" description="Helical" evidence="7">
    <location>
        <begin position="253"/>
        <end position="275"/>
    </location>
</feature>
<feature type="transmembrane region" description="Helical" evidence="7">
    <location>
        <begin position="404"/>
        <end position="421"/>
    </location>
</feature>
<dbReference type="GO" id="GO:0022857">
    <property type="term" value="F:transmembrane transporter activity"/>
    <property type="evidence" value="ECO:0007669"/>
    <property type="project" value="InterPro"/>
</dbReference>
<dbReference type="Pfam" id="PF00860">
    <property type="entry name" value="Xan_ur_permease"/>
    <property type="match status" value="1"/>
</dbReference>
<dbReference type="RefSeq" id="XP_019705312.1">
    <property type="nucleotide sequence ID" value="XM_019849753.1"/>
</dbReference>
<evidence type="ECO:0000256" key="5">
    <source>
        <dbReference type="ARBA" id="ARBA00023136"/>
    </source>
</evidence>
<evidence type="ECO:0000256" key="4">
    <source>
        <dbReference type="ARBA" id="ARBA00022989"/>
    </source>
</evidence>
<dbReference type="AlphaFoldDB" id="A0A6J0PHC2"/>
<keyword evidence="4 7" id="KW-1133">Transmembrane helix</keyword>
<feature type="compositionally biased region" description="Basic and acidic residues" evidence="6">
    <location>
        <begin position="93"/>
        <end position="111"/>
    </location>
</feature>
<name>A0A6J0PHC2_ELAGV</name>
<dbReference type="GO" id="GO:0016020">
    <property type="term" value="C:membrane"/>
    <property type="evidence" value="ECO:0007669"/>
    <property type="project" value="UniProtKB-SubCell"/>
</dbReference>
<gene>
    <name evidence="9" type="primary">LOC105043718</name>
</gene>
<evidence type="ECO:0000256" key="7">
    <source>
        <dbReference type="SAM" id="Phobius"/>
    </source>
</evidence>
<dbReference type="InterPro" id="IPR006043">
    <property type="entry name" value="NCS2"/>
</dbReference>
<dbReference type="GeneID" id="105043718"/>
<evidence type="ECO:0000256" key="1">
    <source>
        <dbReference type="ARBA" id="ARBA00004141"/>
    </source>
</evidence>
<dbReference type="PANTHER" id="PTHR11119">
    <property type="entry name" value="XANTHINE-URACIL / VITAMIN C PERMEASE FAMILY MEMBER"/>
    <property type="match status" value="1"/>
</dbReference>
<feature type="compositionally biased region" description="Polar residues" evidence="6">
    <location>
        <begin position="56"/>
        <end position="68"/>
    </location>
</feature>
<dbReference type="KEGG" id="egu:105043718"/>
<sequence>MESGSSSEGFGKGREKAKGRQKPGKPGPWPPQIEPFVPQTDHNPKELKSWAKRTGFNPNFSGETTVSSIDEKDPDERTEAPVAAASAGGGGLDLEKGLGSRGEALTKRAEIEPILGRRRSGNENRGIEINPVPRTNGDPENLDFNDNERRVEKDKKRIGVEPVVRLKDEIRRIREERPVRANNDGLNGNGHGNGAPTVASVAIDEDWKKDEKKGEREVEIDMFSESPEPEQPPTYRPGGLRCGITDNPRLPTLIFYGMQHYLSLTGSLVFIPLIIVPAMGGTDEETANVISTMLLVSGVTTIMHTFFGTRLPLVQGSSFVYLAPALVIINSEEFRNLSQNKFKHIMRELQGAIIVGSVFQTILGYSGLMSLLLRLINPVVVAPTVATIGLAFFSYGFPQAGTCVEISIPLILLILIFTLYLRRISFFGNPIFLIYAVPLSVVLVWAYAFFLTAGGAYNYKGCSANIPSSNILLDACRRHADTMKHCRTDVSNAWKTAAWVRVPYPFQWGSPTFNFKTSFIMVIVSLVASVDSVGSYHATSILVNLRPPTPGIVSRGIGLEGVSSILAGLWGTGTGSATLTQNIHTIDVTKVASRKALQLGAALLILFSFVGKIGALLASIPLALAASVLCFTWALIVALGLSTMQYTQTASSRNMIIIGFTLFISLSIPAYFQQYEPTSGLILPSYLVPYTAGSNGPVHTGSKGLNFALNALLSLNMVVALLVAFVLDNTVPGSRQERGVYIWSDSSRPDVDPSFLGPYLLPEKIGRFFGWAKCVGS</sequence>
<evidence type="ECO:0000313" key="8">
    <source>
        <dbReference type="Proteomes" id="UP000504607"/>
    </source>
</evidence>
<feature type="transmembrane region" description="Helical" evidence="7">
    <location>
        <begin position="707"/>
        <end position="727"/>
    </location>
</feature>
<feature type="transmembrane region" description="Helical" evidence="7">
    <location>
        <begin position="287"/>
        <end position="307"/>
    </location>
</feature>
<organism evidence="8 9">
    <name type="scientific">Elaeis guineensis var. tenera</name>
    <name type="common">Oil palm</name>
    <dbReference type="NCBI Taxonomy" id="51953"/>
    <lineage>
        <taxon>Eukaryota</taxon>
        <taxon>Viridiplantae</taxon>
        <taxon>Streptophyta</taxon>
        <taxon>Embryophyta</taxon>
        <taxon>Tracheophyta</taxon>
        <taxon>Spermatophyta</taxon>
        <taxon>Magnoliopsida</taxon>
        <taxon>Liliopsida</taxon>
        <taxon>Arecaceae</taxon>
        <taxon>Arecoideae</taxon>
        <taxon>Cocoseae</taxon>
        <taxon>Elaeidinae</taxon>
        <taxon>Elaeis</taxon>
    </lineage>
</organism>
<accession>A0A6J0PHC2</accession>
<feature type="transmembrane region" description="Helical" evidence="7">
    <location>
        <begin position="352"/>
        <end position="373"/>
    </location>
</feature>
<feature type="transmembrane region" description="Helical" evidence="7">
    <location>
        <begin position="654"/>
        <end position="672"/>
    </location>
</feature>
<evidence type="ECO:0000313" key="9">
    <source>
        <dbReference type="RefSeq" id="XP_019705312.1"/>
    </source>
</evidence>
<evidence type="ECO:0000256" key="6">
    <source>
        <dbReference type="SAM" id="MobiDB-lite"/>
    </source>
</evidence>
<evidence type="ECO:0000256" key="2">
    <source>
        <dbReference type="ARBA" id="ARBA00008821"/>
    </source>
</evidence>
<reference evidence="9" key="1">
    <citation type="submission" date="2025-08" db="UniProtKB">
        <authorList>
            <consortium name="RefSeq"/>
        </authorList>
    </citation>
    <scope>IDENTIFICATION</scope>
</reference>